<keyword evidence="1" id="KW-0812">Transmembrane</keyword>
<name>A0A9W7DZC3_9STRA</name>
<feature type="transmembrane region" description="Helical" evidence="1">
    <location>
        <begin position="113"/>
        <end position="131"/>
    </location>
</feature>
<organism evidence="2 3">
    <name type="scientific">Triparma laevis f. longispina</name>
    <dbReference type="NCBI Taxonomy" id="1714387"/>
    <lineage>
        <taxon>Eukaryota</taxon>
        <taxon>Sar</taxon>
        <taxon>Stramenopiles</taxon>
        <taxon>Ochrophyta</taxon>
        <taxon>Bolidophyceae</taxon>
        <taxon>Parmales</taxon>
        <taxon>Triparmaceae</taxon>
        <taxon>Triparma</taxon>
    </lineage>
</organism>
<sequence>MDPGQDDDDAPMIAFSTITIRRTHNWNASSKQLQQNFAVIKKKGWAGAEVKDVKELEEQLDGVIMNSSDIVGDVSSWFDLCYPEPPGDGTTARKNQKIFLTEIAKRNRTMKKMARIGVATKIIFTFVLGYVDILTDLLVAKSYYDIGNFGTAYSTATFSVTSITAQAIFTFKQYKKKGWRERLGRSLLAQLGLAPLMEGARVWTGKEDSDLLLSAPAMYACMKAIEICFESIPEAIIQEHYLSLEVGMMGYAICLALASVGLTLFLMNCDENFDRSLFWKPKSGKQHARSCLTDMAGENEEKFIKRLVEIYSWKDGEDGDVVNKALSTLFGRSGEDLEVGVDGQVTFIKTKRSKKSLGKVGPE</sequence>
<keyword evidence="1" id="KW-1133">Transmembrane helix</keyword>
<dbReference type="EMBL" id="BRXW01000496">
    <property type="protein sequence ID" value="GMH60273.1"/>
    <property type="molecule type" value="Genomic_DNA"/>
</dbReference>
<evidence type="ECO:0000313" key="3">
    <source>
        <dbReference type="Proteomes" id="UP001165122"/>
    </source>
</evidence>
<reference evidence="3" key="1">
    <citation type="journal article" date="2023" name="Commun. Biol.">
        <title>Genome analysis of Parmales, the sister group of diatoms, reveals the evolutionary specialization of diatoms from phago-mixotrophs to photoautotrophs.</title>
        <authorList>
            <person name="Ban H."/>
            <person name="Sato S."/>
            <person name="Yoshikawa S."/>
            <person name="Yamada K."/>
            <person name="Nakamura Y."/>
            <person name="Ichinomiya M."/>
            <person name="Sato N."/>
            <person name="Blanc-Mathieu R."/>
            <person name="Endo H."/>
            <person name="Kuwata A."/>
            <person name="Ogata H."/>
        </authorList>
    </citation>
    <scope>NUCLEOTIDE SEQUENCE [LARGE SCALE GENOMIC DNA]</scope>
    <source>
        <strain evidence="3">NIES 3700</strain>
    </source>
</reference>
<accession>A0A9W7DZC3</accession>
<keyword evidence="3" id="KW-1185">Reference proteome</keyword>
<dbReference type="Proteomes" id="UP001165122">
    <property type="component" value="Unassembled WGS sequence"/>
</dbReference>
<proteinExistence type="predicted"/>
<protein>
    <submittedName>
        <fullName evidence="2">Uncharacterized protein</fullName>
    </submittedName>
</protein>
<keyword evidence="1" id="KW-0472">Membrane</keyword>
<feature type="transmembrane region" description="Helical" evidence="1">
    <location>
        <begin position="151"/>
        <end position="171"/>
    </location>
</feature>
<dbReference type="AlphaFoldDB" id="A0A9W7DZC3"/>
<feature type="transmembrane region" description="Helical" evidence="1">
    <location>
        <begin position="248"/>
        <end position="267"/>
    </location>
</feature>
<gene>
    <name evidence="2" type="ORF">TrLO_g15912</name>
</gene>
<evidence type="ECO:0000256" key="1">
    <source>
        <dbReference type="SAM" id="Phobius"/>
    </source>
</evidence>
<evidence type="ECO:0000313" key="2">
    <source>
        <dbReference type="EMBL" id="GMH60273.1"/>
    </source>
</evidence>
<comment type="caution">
    <text evidence="2">The sequence shown here is derived from an EMBL/GenBank/DDBJ whole genome shotgun (WGS) entry which is preliminary data.</text>
</comment>